<sequence>MFRAMTGLLLGLAIATASPARAGERILIDEANPPFMYADAGKPAGIYNALISEAFRRIGLAADMSAAPWKRAIAGLDAAENGVGGIYSNAERQRKYDFSDKLFDEVIVVYVPKARAFGFSGVDSLKGKTVGVIRGWSYGDDFDAAVKAGTIRTEETASDASNFAKLALGRIDAVLAIREAGKVAMAAQGVGEKVTALDPPLSSNPSFLAFSRQAGKGELLGRFNTALGAMRRDGSFERITAAALAK</sequence>
<feature type="chain" id="PRO_5024321114" evidence="2">
    <location>
        <begin position="23"/>
        <end position="246"/>
    </location>
</feature>
<dbReference type="Gene3D" id="3.40.190.10">
    <property type="entry name" value="Periplasmic binding protein-like II"/>
    <property type="match status" value="2"/>
</dbReference>
<keyword evidence="1 2" id="KW-0732">Signal</keyword>
<dbReference type="Pfam" id="PF00497">
    <property type="entry name" value="SBP_bac_3"/>
    <property type="match status" value="1"/>
</dbReference>
<feature type="signal peptide" evidence="2">
    <location>
        <begin position="1"/>
        <end position="22"/>
    </location>
</feature>
<gene>
    <name evidence="4" type="ORF">F1189_31775</name>
</gene>
<reference evidence="4 5" key="1">
    <citation type="submission" date="2019-09" db="EMBL/GenBank/DDBJ databases">
        <title>Genome sequence of Rhodovastum atsumiense, a diverse member of the Acetobacteraceae family of non-sulfur purple photosynthetic bacteria.</title>
        <authorList>
            <person name="Meyer T."/>
            <person name="Kyndt J."/>
        </authorList>
    </citation>
    <scope>NUCLEOTIDE SEQUENCE [LARGE SCALE GENOMIC DNA]</scope>
    <source>
        <strain evidence="4 5">DSM 21279</strain>
    </source>
</reference>
<dbReference type="OrthoDB" id="7341446at2"/>
<keyword evidence="5" id="KW-1185">Reference proteome</keyword>
<feature type="domain" description="Solute-binding protein family 3/N-terminal" evidence="3">
    <location>
        <begin position="25"/>
        <end position="246"/>
    </location>
</feature>
<dbReference type="EMBL" id="VWPK01000151">
    <property type="protein sequence ID" value="KAA5607858.1"/>
    <property type="molecule type" value="Genomic_DNA"/>
</dbReference>
<evidence type="ECO:0000256" key="1">
    <source>
        <dbReference type="ARBA" id="ARBA00022729"/>
    </source>
</evidence>
<dbReference type="PANTHER" id="PTHR35936">
    <property type="entry name" value="MEMBRANE-BOUND LYTIC MUREIN TRANSGLYCOSYLASE F"/>
    <property type="match status" value="1"/>
</dbReference>
<accession>A0A5M6IJV2</accession>
<comment type="caution">
    <text evidence="4">The sequence shown here is derived from an EMBL/GenBank/DDBJ whole genome shotgun (WGS) entry which is preliminary data.</text>
</comment>
<organism evidence="4 5">
    <name type="scientific">Rhodovastum atsumiense</name>
    <dbReference type="NCBI Taxonomy" id="504468"/>
    <lineage>
        <taxon>Bacteria</taxon>
        <taxon>Pseudomonadati</taxon>
        <taxon>Pseudomonadota</taxon>
        <taxon>Alphaproteobacteria</taxon>
        <taxon>Acetobacterales</taxon>
        <taxon>Acetobacteraceae</taxon>
        <taxon>Rhodovastum</taxon>
    </lineage>
</organism>
<protein>
    <submittedName>
        <fullName evidence="4">Amino acid ABC transporter substrate-binding protein</fullName>
    </submittedName>
</protein>
<evidence type="ECO:0000313" key="4">
    <source>
        <dbReference type="EMBL" id="KAA5607858.1"/>
    </source>
</evidence>
<dbReference type="SMART" id="SM00062">
    <property type="entry name" value="PBPb"/>
    <property type="match status" value="1"/>
</dbReference>
<evidence type="ECO:0000259" key="3">
    <source>
        <dbReference type="SMART" id="SM00062"/>
    </source>
</evidence>
<dbReference type="SUPFAM" id="SSF53850">
    <property type="entry name" value="Periplasmic binding protein-like II"/>
    <property type="match status" value="1"/>
</dbReference>
<evidence type="ECO:0000256" key="2">
    <source>
        <dbReference type="SAM" id="SignalP"/>
    </source>
</evidence>
<evidence type="ECO:0000313" key="5">
    <source>
        <dbReference type="Proteomes" id="UP000325255"/>
    </source>
</evidence>
<dbReference type="AlphaFoldDB" id="A0A5M6IJV2"/>
<dbReference type="PANTHER" id="PTHR35936:SF25">
    <property type="entry name" value="ABC TRANSPORTER SUBSTRATE-BINDING PROTEIN"/>
    <property type="match status" value="1"/>
</dbReference>
<dbReference type="Proteomes" id="UP000325255">
    <property type="component" value="Unassembled WGS sequence"/>
</dbReference>
<dbReference type="RefSeq" id="WP_150045854.1">
    <property type="nucleotide sequence ID" value="NZ_OW485601.1"/>
</dbReference>
<proteinExistence type="predicted"/>
<dbReference type="InterPro" id="IPR001638">
    <property type="entry name" value="Solute-binding_3/MltF_N"/>
</dbReference>
<name>A0A5M6IJV2_9PROT</name>